<proteinExistence type="predicted"/>
<evidence type="ECO:0000256" key="1">
    <source>
        <dbReference type="SAM" id="MobiDB-lite"/>
    </source>
</evidence>
<comment type="caution">
    <text evidence="2">The sequence shown here is derived from an EMBL/GenBank/DDBJ whole genome shotgun (WGS) entry which is preliminary data.</text>
</comment>
<name>A0A8K0N8R5_COCNU</name>
<feature type="region of interest" description="Disordered" evidence="1">
    <location>
        <begin position="107"/>
        <end position="126"/>
    </location>
</feature>
<evidence type="ECO:0000313" key="2">
    <source>
        <dbReference type="EMBL" id="KAG1362757.1"/>
    </source>
</evidence>
<protein>
    <submittedName>
        <fullName evidence="2">Uncharacterized protein</fullName>
    </submittedName>
</protein>
<dbReference type="EMBL" id="CM017881">
    <property type="protein sequence ID" value="KAG1362757.1"/>
    <property type="molecule type" value="Genomic_DNA"/>
</dbReference>
<keyword evidence="3" id="KW-1185">Reference proteome</keyword>
<gene>
    <name evidence="2" type="ORF">COCNU_10G009760</name>
</gene>
<reference evidence="2" key="2">
    <citation type="submission" date="2019-07" db="EMBL/GenBank/DDBJ databases">
        <authorList>
            <person name="Yang Y."/>
            <person name="Bocs S."/>
            <person name="Baudouin L."/>
        </authorList>
    </citation>
    <scope>NUCLEOTIDE SEQUENCE</scope>
    <source>
        <tissue evidence="2">Spear leaf of Hainan Tall coconut</tissue>
    </source>
</reference>
<evidence type="ECO:0000313" key="3">
    <source>
        <dbReference type="Proteomes" id="UP000797356"/>
    </source>
</evidence>
<organism evidence="2 3">
    <name type="scientific">Cocos nucifera</name>
    <name type="common">Coconut palm</name>
    <dbReference type="NCBI Taxonomy" id="13894"/>
    <lineage>
        <taxon>Eukaryota</taxon>
        <taxon>Viridiplantae</taxon>
        <taxon>Streptophyta</taxon>
        <taxon>Embryophyta</taxon>
        <taxon>Tracheophyta</taxon>
        <taxon>Spermatophyta</taxon>
        <taxon>Magnoliopsida</taxon>
        <taxon>Liliopsida</taxon>
        <taxon>Arecaceae</taxon>
        <taxon>Arecoideae</taxon>
        <taxon>Cocoseae</taxon>
        <taxon>Attaleinae</taxon>
        <taxon>Cocos</taxon>
    </lineage>
</organism>
<dbReference type="Proteomes" id="UP000797356">
    <property type="component" value="Chromosome 10"/>
</dbReference>
<dbReference type="OrthoDB" id="10648800at2759"/>
<accession>A0A8K0N8R5</accession>
<dbReference type="AlphaFoldDB" id="A0A8K0N8R5"/>
<feature type="compositionally biased region" description="Polar residues" evidence="1">
    <location>
        <begin position="117"/>
        <end position="126"/>
    </location>
</feature>
<reference evidence="2" key="1">
    <citation type="journal article" date="2017" name="Gigascience">
        <title>The genome draft of coconut (Cocos nucifera).</title>
        <authorList>
            <person name="Xiao Y."/>
            <person name="Xu P."/>
            <person name="Fan H."/>
            <person name="Baudouin L."/>
            <person name="Xia W."/>
            <person name="Bocs S."/>
            <person name="Xu J."/>
            <person name="Li Q."/>
            <person name="Guo A."/>
            <person name="Zhou L."/>
            <person name="Li J."/>
            <person name="Wu Y."/>
            <person name="Ma Z."/>
            <person name="Armero A."/>
            <person name="Issali A.E."/>
            <person name="Liu N."/>
            <person name="Peng M."/>
            <person name="Yang Y."/>
        </authorList>
    </citation>
    <scope>NUCLEOTIDE SEQUENCE</scope>
    <source>
        <tissue evidence="2">Spear leaf of Hainan Tall coconut</tissue>
    </source>
</reference>
<sequence length="150" mass="17051">MIQAKSLMPIVDITSMTVDPSKVRMDQCFIYEEIHSTVVDTTIAHSSEAVEISFMTRMECKKEDAAAKQVSSLCRQVKLEDWERRPMEKKNTTSYLLKIYKRARKKQQEGNIGEGSMTLSTSESNADPHQFSILEPITTALMELSQSVKK</sequence>